<dbReference type="SMART" id="SM01152">
    <property type="entry name" value="DUF167"/>
    <property type="match status" value="1"/>
</dbReference>
<evidence type="ECO:0000256" key="2">
    <source>
        <dbReference type="HAMAP-Rule" id="MF_00634"/>
    </source>
</evidence>
<dbReference type="Proteomes" id="UP000265366">
    <property type="component" value="Unassembled WGS sequence"/>
</dbReference>
<dbReference type="InterPro" id="IPR003746">
    <property type="entry name" value="DUF167"/>
</dbReference>
<dbReference type="EMBL" id="QXFM01000010">
    <property type="protein sequence ID" value="RIV92291.1"/>
    <property type="molecule type" value="Genomic_DNA"/>
</dbReference>
<dbReference type="SUPFAM" id="SSF69786">
    <property type="entry name" value="YggU-like"/>
    <property type="match status" value="1"/>
</dbReference>
<comment type="similarity">
    <text evidence="1 2">Belongs to the UPF0235 family.</text>
</comment>
<dbReference type="OrthoDB" id="3176309at2"/>
<evidence type="ECO:0000313" key="4">
    <source>
        <dbReference type="Proteomes" id="UP000265366"/>
    </source>
</evidence>
<dbReference type="HAMAP" id="MF_00634">
    <property type="entry name" value="UPF0235"/>
    <property type="match status" value="1"/>
</dbReference>
<gene>
    <name evidence="3" type="ORF">D2V17_01635</name>
</gene>
<dbReference type="GO" id="GO:0005737">
    <property type="term" value="C:cytoplasm"/>
    <property type="evidence" value="ECO:0007669"/>
    <property type="project" value="TreeGrafter"/>
</dbReference>
<dbReference type="NCBIfam" id="TIGR00251">
    <property type="entry name" value="DUF167 family protein"/>
    <property type="match status" value="1"/>
</dbReference>
<dbReference type="RefSeq" id="WP_119591403.1">
    <property type="nucleotide sequence ID" value="NZ_QXFM01000010.1"/>
</dbReference>
<evidence type="ECO:0000313" key="3">
    <source>
        <dbReference type="EMBL" id="RIV92291.1"/>
    </source>
</evidence>
<dbReference type="InterPro" id="IPR036591">
    <property type="entry name" value="YggU-like_sf"/>
</dbReference>
<proteinExistence type="inferred from homology"/>
<dbReference type="Pfam" id="PF02594">
    <property type="entry name" value="DUF167"/>
    <property type="match status" value="1"/>
</dbReference>
<sequence>MAKPKPDLPPAEAIRALADGEGRLAVRVTPGARSEGVAIVDGAVQVKVRAKPQDGAANDAVIGLLAKALGSAPSRLTLLRGATSRSKLVRLD</sequence>
<reference evidence="3 4" key="1">
    <citation type="submission" date="2018-08" db="EMBL/GenBank/DDBJ databases">
        <title>Erythrobacter zhengii sp.nov., a bacterium isolated from deep-sea sediment.</title>
        <authorList>
            <person name="Fang C."/>
            <person name="Wu Y.-H."/>
            <person name="Sun C."/>
            <person name="Wang H."/>
            <person name="Cheng H."/>
            <person name="Meng F.-X."/>
            <person name="Wang C.-S."/>
            <person name="Xu X.-W."/>
        </authorList>
    </citation>
    <scope>NUCLEOTIDE SEQUENCE [LARGE SCALE GENOMIC DNA]</scope>
    <source>
        <strain evidence="3 4">CCTCC AB 2015396</strain>
    </source>
</reference>
<keyword evidence="4" id="KW-1185">Reference proteome</keyword>
<dbReference type="AlphaFoldDB" id="A0A3A1PFG8"/>
<accession>A0A3A1PFG8</accession>
<evidence type="ECO:0000256" key="1">
    <source>
        <dbReference type="ARBA" id="ARBA00010364"/>
    </source>
</evidence>
<protein>
    <recommendedName>
        <fullName evidence="2">UPF0235 protein D2V17_01635</fullName>
    </recommendedName>
</protein>
<organism evidence="3 4">
    <name type="scientific">Aurantiacibacter xanthus</name>
    <dbReference type="NCBI Taxonomy" id="1784712"/>
    <lineage>
        <taxon>Bacteria</taxon>
        <taxon>Pseudomonadati</taxon>
        <taxon>Pseudomonadota</taxon>
        <taxon>Alphaproteobacteria</taxon>
        <taxon>Sphingomonadales</taxon>
        <taxon>Erythrobacteraceae</taxon>
        <taxon>Aurantiacibacter</taxon>
    </lineage>
</organism>
<dbReference type="Gene3D" id="3.30.1200.10">
    <property type="entry name" value="YggU-like"/>
    <property type="match status" value="1"/>
</dbReference>
<name>A0A3A1PFG8_9SPHN</name>
<comment type="caution">
    <text evidence="3">The sequence shown here is derived from an EMBL/GenBank/DDBJ whole genome shotgun (WGS) entry which is preliminary data.</text>
</comment>
<dbReference type="PANTHER" id="PTHR13420">
    <property type="entry name" value="UPF0235 PROTEIN C15ORF40"/>
    <property type="match status" value="1"/>
</dbReference>
<dbReference type="PANTHER" id="PTHR13420:SF7">
    <property type="entry name" value="UPF0235 PROTEIN C15ORF40"/>
    <property type="match status" value="1"/>
</dbReference>